<dbReference type="PANTHER" id="PTHR35335">
    <property type="entry name" value="UPF0716 PROTEIN FXSA"/>
    <property type="match status" value="1"/>
</dbReference>
<reference evidence="2 3" key="1">
    <citation type="submission" date="2023-02" db="EMBL/GenBank/DDBJ databases">
        <title>Oceanobacillus kimchii IFOP_LL358 isolated form Alexandrium catenella lab strain.</title>
        <authorList>
            <person name="Gajardo G."/>
            <person name="Ueki S."/>
            <person name="Maruyama F."/>
        </authorList>
    </citation>
    <scope>NUCLEOTIDE SEQUENCE [LARGE SCALE GENOMIC DNA]</scope>
    <source>
        <strain evidence="2 3">IFOP_LL358</strain>
    </source>
</reference>
<gene>
    <name evidence="2" type="primary">ytzA</name>
    <name evidence="2" type="ORF">MACH08_26170</name>
</gene>
<name>A0ABQ5TIY9_9BACI</name>
<evidence type="ECO:0000313" key="3">
    <source>
        <dbReference type="Proteomes" id="UP001275436"/>
    </source>
</evidence>
<keyword evidence="1" id="KW-0472">Membrane</keyword>
<dbReference type="RefSeq" id="WP_017797281.1">
    <property type="nucleotide sequence ID" value="NZ_BSKO01000001.1"/>
</dbReference>
<dbReference type="NCBIfam" id="NF008528">
    <property type="entry name" value="PRK11463.1-2"/>
    <property type="match status" value="1"/>
</dbReference>
<feature type="transmembrane region" description="Helical" evidence="1">
    <location>
        <begin position="6"/>
        <end position="24"/>
    </location>
</feature>
<dbReference type="Proteomes" id="UP001275436">
    <property type="component" value="Unassembled WGS sequence"/>
</dbReference>
<keyword evidence="3" id="KW-1185">Reference proteome</keyword>
<dbReference type="PANTHER" id="PTHR35335:SF1">
    <property type="entry name" value="UPF0716 PROTEIN FXSA"/>
    <property type="match status" value="1"/>
</dbReference>
<protein>
    <submittedName>
        <fullName evidence="2">UPF0716 protein YtzA</fullName>
    </submittedName>
</protein>
<sequence>MQLRFFLLLLIVIPALEIGTFIWLGNLIGPWWVAGLIIATGLFGFYFVRQQGAETFRKAQLQMQQGYAPTEELMDSIALFFGAILLILPGFILDVVGLILVLPWTRNLIKHQLKRLMTRMMGKGTIIYRRW</sequence>
<evidence type="ECO:0000313" key="2">
    <source>
        <dbReference type="EMBL" id="GLO66833.1"/>
    </source>
</evidence>
<keyword evidence="1" id="KW-0812">Transmembrane</keyword>
<organism evidence="2 3">
    <name type="scientific">Oceanobacillus kimchii</name>
    <dbReference type="NCBI Taxonomy" id="746691"/>
    <lineage>
        <taxon>Bacteria</taxon>
        <taxon>Bacillati</taxon>
        <taxon>Bacillota</taxon>
        <taxon>Bacilli</taxon>
        <taxon>Bacillales</taxon>
        <taxon>Bacillaceae</taxon>
        <taxon>Oceanobacillus</taxon>
    </lineage>
</organism>
<feature type="transmembrane region" description="Helical" evidence="1">
    <location>
        <begin position="31"/>
        <end position="48"/>
    </location>
</feature>
<dbReference type="Pfam" id="PF04186">
    <property type="entry name" value="FxsA"/>
    <property type="match status" value="1"/>
</dbReference>
<evidence type="ECO:0000256" key="1">
    <source>
        <dbReference type="SAM" id="Phobius"/>
    </source>
</evidence>
<keyword evidence="1" id="KW-1133">Transmembrane helix</keyword>
<accession>A0ABQ5TIY9</accession>
<dbReference type="EMBL" id="BSKO01000001">
    <property type="protein sequence ID" value="GLO66833.1"/>
    <property type="molecule type" value="Genomic_DNA"/>
</dbReference>
<feature type="transmembrane region" description="Helical" evidence="1">
    <location>
        <begin position="77"/>
        <end position="105"/>
    </location>
</feature>
<proteinExistence type="predicted"/>
<comment type="caution">
    <text evidence="2">The sequence shown here is derived from an EMBL/GenBank/DDBJ whole genome shotgun (WGS) entry which is preliminary data.</text>
</comment>
<dbReference type="InterPro" id="IPR007313">
    <property type="entry name" value="FxsA"/>
</dbReference>